<evidence type="ECO:0000313" key="1">
    <source>
        <dbReference type="EMBL" id="KAE9403708.1"/>
    </source>
</evidence>
<dbReference type="EMBL" id="ML769422">
    <property type="protein sequence ID" value="KAE9403708.1"/>
    <property type="molecule type" value="Genomic_DNA"/>
</dbReference>
<organism evidence="1 2">
    <name type="scientific">Gymnopus androsaceus JB14</name>
    <dbReference type="NCBI Taxonomy" id="1447944"/>
    <lineage>
        <taxon>Eukaryota</taxon>
        <taxon>Fungi</taxon>
        <taxon>Dikarya</taxon>
        <taxon>Basidiomycota</taxon>
        <taxon>Agaricomycotina</taxon>
        <taxon>Agaricomycetes</taxon>
        <taxon>Agaricomycetidae</taxon>
        <taxon>Agaricales</taxon>
        <taxon>Marasmiineae</taxon>
        <taxon>Omphalotaceae</taxon>
        <taxon>Gymnopus</taxon>
    </lineage>
</organism>
<protein>
    <submittedName>
        <fullName evidence="1">Uncharacterized protein</fullName>
    </submittedName>
</protein>
<gene>
    <name evidence="1" type="ORF">BT96DRAFT_917296</name>
</gene>
<keyword evidence="2" id="KW-1185">Reference proteome</keyword>
<evidence type="ECO:0000313" key="2">
    <source>
        <dbReference type="Proteomes" id="UP000799118"/>
    </source>
</evidence>
<reference evidence="1" key="1">
    <citation type="journal article" date="2019" name="Environ. Microbiol.">
        <title>Fungal ecological strategies reflected in gene transcription - a case study of two litter decomposers.</title>
        <authorList>
            <person name="Barbi F."/>
            <person name="Kohler A."/>
            <person name="Barry K."/>
            <person name="Baskaran P."/>
            <person name="Daum C."/>
            <person name="Fauchery L."/>
            <person name="Ihrmark K."/>
            <person name="Kuo A."/>
            <person name="LaButti K."/>
            <person name="Lipzen A."/>
            <person name="Morin E."/>
            <person name="Grigoriev I.V."/>
            <person name="Henrissat B."/>
            <person name="Lindahl B."/>
            <person name="Martin F."/>
        </authorList>
    </citation>
    <scope>NUCLEOTIDE SEQUENCE</scope>
    <source>
        <strain evidence="1">JB14</strain>
    </source>
</reference>
<proteinExistence type="predicted"/>
<name>A0A6A4I2Q9_9AGAR</name>
<sequence length="72" mass="7907">MLKSSSLSRSIFNIQCSISTLNIQFNCSAQHSKPTQHLPYRYQTQNPSASGSSALWNSNWVAALSSSGYHAD</sequence>
<dbReference type="AlphaFoldDB" id="A0A6A4I2Q9"/>
<dbReference type="Proteomes" id="UP000799118">
    <property type="component" value="Unassembled WGS sequence"/>
</dbReference>
<accession>A0A6A4I2Q9</accession>